<dbReference type="OrthoDB" id="346907at2759"/>
<evidence type="ECO:0000313" key="4">
    <source>
        <dbReference type="Proteomes" id="UP000714275"/>
    </source>
</evidence>
<keyword evidence="3" id="KW-0808">Transferase</keyword>
<comment type="caution">
    <text evidence="3">The sequence shown here is derived from an EMBL/GenBank/DDBJ whole genome shotgun (WGS) entry which is preliminary data.</text>
</comment>
<feature type="domain" description="Protein kinase" evidence="2">
    <location>
        <begin position="22"/>
        <end position="300"/>
    </location>
</feature>
<keyword evidence="1" id="KW-0812">Transmembrane</keyword>
<dbReference type="EMBL" id="JABBWD010000016">
    <property type="protein sequence ID" value="KAG1778240.1"/>
    <property type="molecule type" value="Genomic_DNA"/>
</dbReference>
<protein>
    <submittedName>
        <fullName evidence="3">Kinase-like domain-containing protein</fullName>
    </submittedName>
</protein>
<dbReference type="Proteomes" id="UP000714275">
    <property type="component" value="Unassembled WGS sequence"/>
</dbReference>
<dbReference type="InterPro" id="IPR000719">
    <property type="entry name" value="Prot_kinase_dom"/>
</dbReference>
<keyword evidence="3" id="KW-0418">Kinase</keyword>
<keyword evidence="1" id="KW-1133">Transmembrane helix</keyword>
<evidence type="ECO:0000313" key="3">
    <source>
        <dbReference type="EMBL" id="KAG1778240.1"/>
    </source>
</evidence>
<dbReference type="InterPro" id="IPR011009">
    <property type="entry name" value="Kinase-like_dom_sf"/>
</dbReference>
<proteinExistence type="predicted"/>
<name>A0A9P6ZWV0_9AGAM</name>
<feature type="transmembrane region" description="Helical" evidence="1">
    <location>
        <begin position="90"/>
        <end position="111"/>
    </location>
</feature>
<keyword evidence="4" id="KW-1185">Reference proteome</keyword>
<dbReference type="InterPro" id="IPR051681">
    <property type="entry name" value="Ser/Thr_Kinases-Pseudokinases"/>
</dbReference>
<accession>A0A9P6ZWV0</accession>
<dbReference type="PIRSF" id="PIRSF000654">
    <property type="entry name" value="Integrin-linked_kinase"/>
    <property type="match status" value="1"/>
</dbReference>
<evidence type="ECO:0000259" key="2">
    <source>
        <dbReference type="PROSITE" id="PS50011"/>
    </source>
</evidence>
<dbReference type="AlphaFoldDB" id="A0A9P6ZWV0"/>
<dbReference type="PANTHER" id="PTHR44329">
    <property type="entry name" value="SERINE/THREONINE-PROTEIN KINASE TNNI3K-RELATED"/>
    <property type="match status" value="1"/>
</dbReference>
<dbReference type="Gene3D" id="1.10.510.10">
    <property type="entry name" value="Transferase(Phosphotransferase) domain 1"/>
    <property type="match status" value="1"/>
</dbReference>
<dbReference type="PROSITE" id="PS00109">
    <property type="entry name" value="PROTEIN_KINASE_TYR"/>
    <property type="match status" value="1"/>
</dbReference>
<dbReference type="InterPro" id="IPR008266">
    <property type="entry name" value="Tyr_kinase_AS"/>
</dbReference>
<dbReference type="Pfam" id="PF07714">
    <property type="entry name" value="PK_Tyr_Ser-Thr"/>
    <property type="match status" value="1"/>
</dbReference>
<dbReference type="PROSITE" id="PS50011">
    <property type="entry name" value="PROTEIN_KINASE_DOM"/>
    <property type="match status" value="1"/>
</dbReference>
<dbReference type="GO" id="GO:0005524">
    <property type="term" value="F:ATP binding"/>
    <property type="evidence" value="ECO:0007669"/>
    <property type="project" value="InterPro"/>
</dbReference>
<evidence type="ECO:0000256" key="1">
    <source>
        <dbReference type="SAM" id="Phobius"/>
    </source>
</evidence>
<reference evidence="3" key="1">
    <citation type="journal article" date="2020" name="New Phytol.">
        <title>Comparative genomics reveals dynamic genome evolution in host specialist ectomycorrhizal fungi.</title>
        <authorList>
            <person name="Lofgren L.A."/>
            <person name="Nguyen N.H."/>
            <person name="Vilgalys R."/>
            <person name="Ruytinx J."/>
            <person name="Liao H.L."/>
            <person name="Branco S."/>
            <person name="Kuo A."/>
            <person name="LaButti K."/>
            <person name="Lipzen A."/>
            <person name="Andreopoulos W."/>
            <person name="Pangilinan J."/>
            <person name="Riley R."/>
            <person name="Hundley H."/>
            <person name="Na H."/>
            <person name="Barry K."/>
            <person name="Grigoriev I.V."/>
            <person name="Stajich J.E."/>
            <person name="Kennedy P.G."/>
        </authorList>
    </citation>
    <scope>NUCLEOTIDE SEQUENCE</scope>
    <source>
        <strain evidence="3">DOB743</strain>
    </source>
</reference>
<dbReference type="InterPro" id="IPR001245">
    <property type="entry name" value="Ser-Thr/Tyr_kinase_cat_dom"/>
</dbReference>
<dbReference type="SUPFAM" id="SSF56112">
    <property type="entry name" value="Protein kinase-like (PK-like)"/>
    <property type="match status" value="1"/>
</dbReference>
<keyword evidence="1" id="KW-0472">Membrane</keyword>
<dbReference type="GO" id="GO:0004674">
    <property type="term" value="F:protein serine/threonine kinase activity"/>
    <property type="evidence" value="ECO:0007669"/>
    <property type="project" value="TreeGrafter"/>
</dbReference>
<sequence length="303" mass="33574">MPSHSVDFKAPLKEIPEAELRRTQSSPHYTGGFGDVWKCTWSTSSRNSKVTVAIKTMRVSDASQTAPLEKTARSIRREAHVWAKLKDDHVLSLLGITMGFGVLPAFVSSWMTKGSLDSYLKQQPTLSTSRKLDMSLQIASGLKYLHEKGIIHGDLTPTNILINSDDKLCLADFGLSLILAESGNPTFNSCHGGNVWWMAPEIAAPLDLEQGESTKPTMPADIYSHGCIMLQLLCGQQPYFPLVNALHVMTAIVRGREPFPVRQLTGVNEGYKRYSLRCLSTNFNARPKVQEIVAFIEAELQKL</sequence>
<gene>
    <name evidence="3" type="ORF">EV702DRAFT_171267</name>
</gene>
<organism evidence="3 4">
    <name type="scientific">Suillus placidus</name>
    <dbReference type="NCBI Taxonomy" id="48579"/>
    <lineage>
        <taxon>Eukaryota</taxon>
        <taxon>Fungi</taxon>
        <taxon>Dikarya</taxon>
        <taxon>Basidiomycota</taxon>
        <taxon>Agaricomycotina</taxon>
        <taxon>Agaricomycetes</taxon>
        <taxon>Agaricomycetidae</taxon>
        <taxon>Boletales</taxon>
        <taxon>Suillineae</taxon>
        <taxon>Suillaceae</taxon>
        <taxon>Suillus</taxon>
    </lineage>
</organism>